<dbReference type="EMBL" id="JANVFS010000051">
    <property type="protein sequence ID" value="KAJ4465422.1"/>
    <property type="molecule type" value="Genomic_DNA"/>
</dbReference>
<evidence type="ECO:0000256" key="1">
    <source>
        <dbReference type="SAM" id="MobiDB-lite"/>
    </source>
</evidence>
<comment type="caution">
    <text evidence="2">The sequence shown here is derived from an EMBL/GenBank/DDBJ whole genome shotgun (WGS) entry which is preliminary data.</text>
</comment>
<protein>
    <submittedName>
        <fullName evidence="2">Uncharacterized protein</fullName>
    </submittedName>
</protein>
<reference evidence="2" key="1">
    <citation type="submission" date="2022-08" db="EMBL/GenBank/DDBJ databases">
        <authorList>
            <consortium name="DOE Joint Genome Institute"/>
            <person name="Min B."/>
            <person name="Riley R."/>
            <person name="Sierra-Patev S."/>
            <person name="Naranjo-Ortiz M."/>
            <person name="Looney B."/>
            <person name="Konkel Z."/>
            <person name="Slot J.C."/>
            <person name="Sakamoto Y."/>
            <person name="Steenwyk J.L."/>
            <person name="Rokas A."/>
            <person name="Carro J."/>
            <person name="Camarero S."/>
            <person name="Ferreira P."/>
            <person name="Molpeceres G."/>
            <person name="Ruiz-Duenas F.J."/>
            <person name="Serrano A."/>
            <person name="Henrissat B."/>
            <person name="Drula E."/>
            <person name="Hughes K.W."/>
            <person name="Mata J.L."/>
            <person name="Ishikawa N.K."/>
            <person name="Vargas-Isla R."/>
            <person name="Ushijima S."/>
            <person name="Smith C.A."/>
            <person name="Ahrendt S."/>
            <person name="Andreopoulos W."/>
            <person name="He G."/>
            <person name="Labutti K."/>
            <person name="Lipzen A."/>
            <person name="Ng V."/>
            <person name="Sandor L."/>
            <person name="Barry K."/>
            <person name="Martinez A.T."/>
            <person name="Xiao Y."/>
            <person name="Gibbons J.G."/>
            <person name="Terashima K."/>
            <person name="Hibbett D.S."/>
            <person name="Grigoriev I.V."/>
        </authorList>
    </citation>
    <scope>NUCLEOTIDE SEQUENCE</scope>
    <source>
        <strain evidence="2">Sp2 HRB7682 ss15</strain>
    </source>
</reference>
<reference evidence="2" key="2">
    <citation type="journal article" date="2023" name="Proc. Natl. Acad. Sci. U.S.A.">
        <title>A global phylogenomic analysis of the shiitake genus Lentinula.</title>
        <authorList>
            <person name="Sierra-Patev S."/>
            <person name="Min B."/>
            <person name="Naranjo-Ortiz M."/>
            <person name="Looney B."/>
            <person name="Konkel Z."/>
            <person name="Slot J.C."/>
            <person name="Sakamoto Y."/>
            <person name="Steenwyk J.L."/>
            <person name="Rokas A."/>
            <person name="Carro J."/>
            <person name="Camarero S."/>
            <person name="Ferreira P."/>
            <person name="Molpeceres G."/>
            <person name="Ruiz-Duenas F.J."/>
            <person name="Serrano A."/>
            <person name="Henrissat B."/>
            <person name="Drula E."/>
            <person name="Hughes K.W."/>
            <person name="Mata J.L."/>
            <person name="Ishikawa N.K."/>
            <person name="Vargas-Isla R."/>
            <person name="Ushijima S."/>
            <person name="Smith C.A."/>
            <person name="Donoghue J."/>
            <person name="Ahrendt S."/>
            <person name="Andreopoulos W."/>
            <person name="He G."/>
            <person name="LaButti K."/>
            <person name="Lipzen A."/>
            <person name="Ng V."/>
            <person name="Riley R."/>
            <person name="Sandor L."/>
            <person name="Barry K."/>
            <person name="Martinez A.T."/>
            <person name="Xiao Y."/>
            <person name="Gibbons J.G."/>
            <person name="Terashima K."/>
            <person name="Grigoriev I.V."/>
            <person name="Hibbett D."/>
        </authorList>
    </citation>
    <scope>NUCLEOTIDE SEQUENCE</scope>
    <source>
        <strain evidence="2">Sp2 HRB7682 ss15</strain>
    </source>
</reference>
<proteinExistence type="predicted"/>
<accession>A0A9W8ZSD9</accession>
<gene>
    <name evidence="2" type="ORF">C8J55DRAFT_566351</name>
</gene>
<evidence type="ECO:0000313" key="2">
    <source>
        <dbReference type="EMBL" id="KAJ4465422.1"/>
    </source>
</evidence>
<dbReference type="Proteomes" id="UP001150238">
    <property type="component" value="Unassembled WGS sequence"/>
</dbReference>
<evidence type="ECO:0000313" key="3">
    <source>
        <dbReference type="Proteomes" id="UP001150238"/>
    </source>
</evidence>
<feature type="compositionally biased region" description="Basic and acidic residues" evidence="1">
    <location>
        <begin position="654"/>
        <end position="663"/>
    </location>
</feature>
<organism evidence="2 3">
    <name type="scientific">Lentinula lateritia</name>
    <dbReference type="NCBI Taxonomy" id="40482"/>
    <lineage>
        <taxon>Eukaryota</taxon>
        <taxon>Fungi</taxon>
        <taxon>Dikarya</taxon>
        <taxon>Basidiomycota</taxon>
        <taxon>Agaricomycotina</taxon>
        <taxon>Agaricomycetes</taxon>
        <taxon>Agaricomycetidae</taxon>
        <taxon>Agaricales</taxon>
        <taxon>Marasmiineae</taxon>
        <taxon>Omphalotaceae</taxon>
        <taxon>Lentinula</taxon>
    </lineage>
</organism>
<feature type="region of interest" description="Disordered" evidence="1">
    <location>
        <begin position="639"/>
        <end position="663"/>
    </location>
</feature>
<dbReference type="AlphaFoldDB" id="A0A9W8ZSD9"/>
<name>A0A9W8ZSD9_9AGAR</name>
<sequence>MYILLPYPYLPPFPHALQLELDQCMAQHQQLVVRGPRLTRAQVQEWRSPWFSKWLADGISCQLIIAWIQKALHLQEIVDYAIDDILNLFLSVVVLLYQDTAETALEELAALQRCLAQNYSIHQRNLVLDMLNQIEDLIDSDGDDDKHLDTKEPVPMELSLAALIQRCENWACVLREGLLENSSETHSKLEQMQKKIALNIREMKRVRHSLSHTPEFQAALLMSKLPSVIVELSNPVYAYRHGRGPHHAHLLRCHGFGLVLGGVLDNWTLPEQTKTAAENLGQNSSNPCHESNTQPMKTGAQFFKALKDHPLLIPRVSNPASILFLCSEENFIYSWNRWLSWFLKEEKYAVHKIHPRKLYQSIQTYLFRLKQEPTAPNWPPELRLIVDRTLEFWVLRDEVEDNTFSADKKHYELGLERIAADEDILHRCGKLVILFVNPDDNGGSGETVDFVWYNAFGCQSGGHFERLVHHSSKVSAVKPVRRGGKFDLWSSGQMRPYGWRQPSGGRLGDTYAPYAGMEAESVEGITILFEHAETSCILMGTAKSFHRKLWRQMKDASKECERVGLAGVNIFDCRNYTSPQHADNDCVRSLCAQIILDAEAKWSEFSFCATQYGSFDSSKLHGTMLPSERTVMRLRGGAGRAGTAGSVGPHVTTRQRDQARAQRNEQIRQNYPIREQVWHS</sequence>